<dbReference type="PaxDb" id="3708-A0A078JEW3"/>
<feature type="compositionally biased region" description="Basic and acidic residues" evidence="1">
    <location>
        <begin position="1"/>
        <end position="11"/>
    </location>
</feature>
<evidence type="ECO:0000313" key="3">
    <source>
        <dbReference type="Proteomes" id="UP000028999"/>
    </source>
</evidence>
<proteinExistence type="predicted"/>
<evidence type="ECO:0000256" key="1">
    <source>
        <dbReference type="SAM" id="MobiDB-lite"/>
    </source>
</evidence>
<protein>
    <submittedName>
        <fullName evidence="2">BnaCnng46120D protein</fullName>
    </submittedName>
</protein>
<feature type="compositionally biased region" description="Polar residues" evidence="1">
    <location>
        <begin position="65"/>
        <end position="75"/>
    </location>
</feature>
<feature type="region of interest" description="Disordered" evidence="1">
    <location>
        <begin position="35"/>
        <end position="75"/>
    </location>
</feature>
<organism evidence="2 3">
    <name type="scientific">Brassica napus</name>
    <name type="common">Rape</name>
    <dbReference type="NCBI Taxonomy" id="3708"/>
    <lineage>
        <taxon>Eukaryota</taxon>
        <taxon>Viridiplantae</taxon>
        <taxon>Streptophyta</taxon>
        <taxon>Embryophyta</taxon>
        <taxon>Tracheophyta</taxon>
        <taxon>Spermatophyta</taxon>
        <taxon>Magnoliopsida</taxon>
        <taxon>eudicotyledons</taxon>
        <taxon>Gunneridae</taxon>
        <taxon>Pentapetalae</taxon>
        <taxon>rosids</taxon>
        <taxon>malvids</taxon>
        <taxon>Brassicales</taxon>
        <taxon>Brassicaceae</taxon>
        <taxon>Brassiceae</taxon>
        <taxon>Brassica</taxon>
    </lineage>
</organism>
<feature type="region of interest" description="Disordered" evidence="1">
    <location>
        <begin position="1"/>
        <end position="20"/>
    </location>
</feature>
<dbReference type="Proteomes" id="UP000028999">
    <property type="component" value="Unassembled WGS sequence"/>
</dbReference>
<accession>A0A078JEW3</accession>
<dbReference type="AlphaFoldDB" id="A0A078JEW3"/>
<evidence type="ECO:0000313" key="2">
    <source>
        <dbReference type="EMBL" id="CDY65219.1"/>
    </source>
</evidence>
<reference evidence="2 3" key="1">
    <citation type="journal article" date="2014" name="Science">
        <title>Plant genetics. Early allopolyploid evolution in the post-Neolithic Brassica napus oilseed genome.</title>
        <authorList>
            <person name="Chalhoub B."/>
            <person name="Denoeud F."/>
            <person name="Liu S."/>
            <person name="Parkin I.A."/>
            <person name="Tang H."/>
            <person name="Wang X."/>
            <person name="Chiquet J."/>
            <person name="Belcram H."/>
            <person name="Tong C."/>
            <person name="Samans B."/>
            <person name="Correa M."/>
            <person name="Da Silva C."/>
            <person name="Just J."/>
            <person name="Falentin C."/>
            <person name="Koh C.S."/>
            <person name="Le Clainche I."/>
            <person name="Bernard M."/>
            <person name="Bento P."/>
            <person name="Noel B."/>
            <person name="Labadie K."/>
            <person name="Alberti A."/>
            <person name="Charles M."/>
            <person name="Arnaud D."/>
            <person name="Guo H."/>
            <person name="Daviaud C."/>
            <person name="Alamery S."/>
            <person name="Jabbari K."/>
            <person name="Zhao M."/>
            <person name="Edger P.P."/>
            <person name="Chelaifa H."/>
            <person name="Tack D."/>
            <person name="Lassalle G."/>
            <person name="Mestiri I."/>
            <person name="Schnel N."/>
            <person name="Le Paslier M.C."/>
            <person name="Fan G."/>
            <person name="Renault V."/>
            <person name="Bayer P.E."/>
            <person name="Golicz A.A."/>
            <person name="Manoli S."/>
            <person name="Lee T.H."/>
            <person name="Thi V.H."/>
            <person name="Chalabi S."/>
            <person name="Hu Q."/>
            <person name="Fan C."/>
            <person name="Tollenaere R."/>
            <person name="Lu Y."/>
            <person name="Battail C."/>
            <person name="Shen J."/>
            <person name="Sidebottom C.H."/>
            <person name="Wang X."/>
            <person name="Canaguier A."/>
            <person name="Chauveau A."/>
            <person name="Berard A."/>
            <person name="Deniot G."/>
            <person name="Guan M."/>
            <person name="Liu Z."/>
            <person name="Sun F."/>
            <person name="Lim Y.P."/>
            <person name="Lyons E."/>
            <person name="Town C.D."/>
            <person name="Bancroft I."/>
            <person name="Wang X."/>
            <person name="Meng J."/>
            <person name="Ma J."/>
            <person name="Pires J.C."/>
            <person name="King G.J."/>
            <person name="Brunel D."/>
            <person name="Delourme R."/>
            <person name="Renard M."/>
            <person name="Aury J.M."/>
            <person name="Adams K.L."/>
            <person name="Batley J."/>
            <person name="Snowdon R.J."/>
            <person name="Tost J."/>
            <person name="Edwards D."/>
            <person name="Zhou Y."/>
            <person name="Hua W."/>
            <person name="Sharpe A.G."/>
            <person name="Paterson A.H."/>
            <person name="Guan C."/>
            <person name="Wincker P."/>
        </authorList>
    </citation>
    <scope>NUCLEOTIDE SEQUENCE [LARGE SCALE GENOMIC DNA]</scope>
    <source>
        <strain evidence="3">cv. Darmor-bzh</strain>
    </source>
</reference>
<sequence>MEFAKSVRDGDCSGGAGERTKSQIWAFLNAELGTTEKAGRGLQMSSNTQGRRHRHRSVSPAAEVKQNQPISTSME</sequence>
<keyword evidence="3" id="KW-1185">Reference proteome</keyword>
<dbReference type="Gramene" id="CDY65219">
    <property type="protein sequence ID" value="CDY65219"/>
    <property type="gene ID" value="GSBRNA2T00045419001"/>
</dbReference>
<gene>
    <name evidence="2" type="primary">BnaCnng46120D</name>
    <name evidence="2" type="ORF">GSBRNA2T00045419001</name>
</gene>
<dbReference type="EMBL" id="LK034697">
    <property type="protein sequence ID" value="CDY65219.1"/>
    <property type="molecule type" value="Genomic_DNA"/>
</dbReference>
<name>A0A078JEW3_BRANA</name>